<dbReference type="OrthoDB" id="534348at2759"/>
<dbReference type="EMBL" id="BABT02000002">
    <property type="protein sequence ID" value="GAA93363.1"/>
    <property type="molecule type" value="Genomic_DNA"/>
</dbReference>
<dbReference type="GO" id="GO:0006275">
    <property type="term" value="P:regulation of DNA replication"/>
    <property type="evidence" value="ECO:0007669"/>
    <property type="project" value="InterPro"/>
</dbReference>
<proteinExistence type="inferred from homology"/>
<dbReference type="PANTHER" id="PTHR11352:SF0">
    <property type="entry name" value="PROLIFERATING CELL NUCLEAR ANTIGEN"/>
    <property type="match status" value="1"/>
</dbReference>
<dbReference type="CDD" id="cd00577">
    <property type="entry name" value="PCNA"/>
    <property type="match status" value="1"/>
</dbReference>
<dbReference type="Gene3D" id="3.10.150.10">
    <property type="entry name" value="DNA Polymerase III, subunit A, domain 2"/>
    <property type="match status" value="3"/>
</dbReference>
<dbReference type="RefSeq" id="XP_014564707.1">
    <property type="nucleotide sequence ID" value="XM_014709221.1"/>
</dbReference>
<comment type="subcellular location">
    <subcellularLocation>
        <location evidence="3">Nucleus</location>
    </subcellularLocation>
</comment>
<dbReference type="OMA" id="GEFACIC"/>
<evidence type="ECO:0000256" key="2">
    <source>
        <dbReference type="ARBA" id="ARBA00023125"/>
    </source>
</evidence>
<dbReference type="PRINTS" id="PR00339">
    <property type="entry name" value="PCNACYCLIN"/>
</dbReference>
<dbReference type="SUPFAM" id="SSF55979">
    <property type="entry name" value="DNA clamp"/>
    <property type="match status" value="2"/>
</dbReference>
<dbReference type="GO" id="GO:0030337">
    <property type="term" value="F:DNA polymerase processivity factor activity"/>
    <property type="evidence" value="ECO:0007669"/>
    <property type="project" value="InterPro"/>
</dbReference>
<evidence type="ECO:0000313" key="9">
    <source>
        <dbReference type="Proteomes" id="UP000009131"/>
    </source>
</evidence>
<dbReference type="AlphaFoldDB" id="G7DS03"/>
<dbReference type="InterPro" id="IPR022649">
    <property type="entry name" value="Pr_cel_nuc_antig_C"/>
</dbReference>
<evidence type="ECO:0000256" key="5">
    <source>
        <dbReference type="SAM" id="MobiDB-lite"/>
    </source>
</evidence>
<evidence type="ECO:0000259" key="7">
    <source>
        <dbReference type="Pfam" id="PF02747"/>
    </source>
</evidence>
<dbReference type="GO" id="GO:0006272">
    <property type="term" value="P:leading strand elongation"/>
    <property type="evidence" value="ECO:0007669"/>
    <property type="project" value="TreeGrafter"/>
</dbReference>
<dbReference type="STRING" id="764103.G7DS03"/>
<comment type="function">
    <text evidence="3">This protein is an auxiliary protein of DNA polymerase delta and is involved in the control of eukaryotic DNA replication by increasing the polymerase's processivity during elongation of the leading strand.</text>
</comment>
<dbReference type="HOGENOM" id="CLU_043978_0_0_1"/>
<feature type="domain" description="Proliferating cell nuclear antigen PCNA N-terminal" evidence="6">
    <location>
        <begin position="1"/>
        <end position="125"/>
    </location>
</feature>
<keyword evidence="9" id="KW-1185">Reference proteome</keyword>
<evidence type="ECO:0000256" key="1">
    <source>
        <dbReference type="ARBA" id="ARBA00010462"/>
    </source>
</evidence>
<evidence type="ECO:0000256" key="3">
    <source>
        <dbReference type="RuleBase" id="RU000641"/>
    </source>
</evidence>
<dbReference type="InterPro" id="IPR000730">
    <property type="entry name" value="Pr_cel_nuc_antig"/>
</dbReference>
<dbReference type="NCBIfam" id="TIGR00590">
    <property type="entry name" value="pcna"/>
    <property type="match status" value="1"/>
</dbReference>
<dbReference type="GO" id="GO:0003677">
    <property type="term" value="F:DNA binding"/>
    <property type="evidence" value="ECO:0007669"/>
    <property type="project" value="UniProtKB-KW"/>
</dbReference>
<keyword evidence="4" id="KW-0235">DNA replication</keyword>
<protein>
    <recommendedName>
        <fullName evidence="3">DNA sliding clamp PCNA</fullName>
    </recommendedName>
</protein>
<dbReference type="PROSITE" id="PS00293">
    <property type="entry name" value="PCNA_2"/>
    <property type="match status" value="1"/>
</dbReference>
<reference evidence="8 9" key="2">
    <citation type="journal article" date="2012" name="Open Biol.">
        <title>Characteristics of nucleosomes and linker DNA regions on the genome of the basidiomycete Mixia osmundae revealed by mono- and dinucleosome mapping.</title>
        <authorList>
            <person name="Nishida H."/>
            <person name="Kondo S."/>
            <person name="Matsumoto T."/>
            <person name="Suzuki Y."/>
            <person name="Yoshikawa H."/>
            <person name="Taylor T.D."/>
            <person name="Sugiyama J."/>
        </authorList>
    </citation>
    <scope>NUCLEOTIDE SEQUENCE [LARGE SCALE GENOMIC DNA]</scope>
    <source>
        <strain evidence="9">CBS 9802 / IAM 14324 / JCM 22182 / KY 12970</strain>
    </source>
</reference>
<keyword evidence="2 4" id="KW-0238">DNA-binding</keyword>
<dbReference type="PANTHER" id="PTHR11352">
    <property type="entry name" value="PROLIFERATING CELL NUCLEAR ANTIGEN"/>
    <property type="match status" value="1"/>
</dbReference>
<organism evidence="8 9">
    <name type="scientific">Mixia osmundae (strain CBS 9802 / IAM 14324 / JCM 22182 / KY 12970)</name>
    <dbReference type="NCBI Taxonomy" id="764103"/>
    <lineage>
        <taxon>Eukaryota</taxon>
        <taxon>Fungi</taxon>
        <taxon>Dikarya</taxon>
        <taxon>Basidiomycota</taxon>
        <taxon>Pucciniomycotina</taxon>
        <taxon>Mixiomycetes</taxon>
        <taxon>Mixiales</taxon>
        <taxon>Mixiaceae</taxon>
        <taxon>Mixia</taxon>
    </lineage>
</organism>
<dbReference type="FunFam" id="3.10.150.10:FF:000008">
    <property type="entry name" value="Proliferating cell nuclear antigen"/>
    <property type="match status" value="1"/>
</dbReference>
<gene>
    <name evidence="8" type="primary">Mo00003</name>
    <name evidence="8" type="ORF">E5Q_00003</name>
</gene>
<feature type="domain" description="Proliferating cell nuclear antigen PCNA C-terminal" evidence="7">
    <location>
        <begin position="305"/>
        <end position="370"/>
    </location>
</feature>
<name>G7DS03_MIXOS</name>
<dbReference type="InterPro" id="IPR022659">
    <property type="entry name" value="Pr_cel_nuc_antig_CS"/>
</dbReference>
<keyword evidence="3" id="KW-0539">Nucleus</keyword>
<dbReference type="FunCoup" id="G7DS03">
    <property type="interactions" value="620"/>
</dbReference>
<dbReference type="HAMAP" id="MF_00317">
    <property type="entry name" value="DNApol_clamp_arch"/>
    <property type="match status" value="1"/>
</dbReference>
<dbReference type="eggNOG" id="KOG1636">
    <property type="taxonomic scope" value="Eukaryota"/>
</dbReference>
<dbReference type="Pfam" id="PF00705">
    <property type="entry name" value="PCNA_N"/>
    <property type="match status" value="1"/>
</dbReference>
<dbReference type="InterPro" id="IPR022648">
    <property type="entry name" value="Pr_cel_nuc_antig_N"/>
</dbReference>
<dbReference type="GO" id="GO:0019985">
    <property type="term" value="P:translesion synthesis"/>
    <property type="evidence" value="ECO:0007669"/>
    <property type="project" value="TreeGrafter"/>
</dbReference>
<dbReference type="PROSITE" id="PS01251">
    <property type="entry name" value="PCNA_1"/>
    <property type="match status" value="1"/>
</dbReference>
<dbReference type="Pfam" id="PF02747">
    <property type="entry name" value="PCNA_C"/>
    <property type="match status" value="2"/>
</dbReference>
<feature type="compositionally biased region" description="Basic and acidic residues" evidence="5">
    <location>
        <begin position="294"/>
        <end position="307"/>
    </location>
</feature>
<feature type="domain" description="Proliferating cell nuclear antigen PCNA C-terminal" evidence="7">
    <location>
        <begin position="128"/>
        <end position="187"/>
    </location>
</feature>
<accession>G7DS03</accession>
<evidence type="ECO:0000313" key="8">
    <source>
        <dbReference type="EMBL" id="GAA93363.1"/>
    </source>
</evidence>
<comment type="similarity">
    <text evidence="1 4">Belongs to the PCNA family.</text>
</comment>
<feature type="compositionally biased region" description="Acidic residues" evidence="5">
    <location>
        <begin position="212"/>
        <end position="222"/>
    </location>
</feature>
<dbReference type="GO" id="GO:0006298">
    <property type="term" value="P:mismatch repair"/>
    <property type="evidence" value="ECO:0007669"/>
    <property type="project" value="TreeGrafter"/>
</dbReference>
<sequence length="376" mass="41304">MLEARLKTADLLKKILDAIKELVTDANFECTDEGIKLQAMDNSHVALVSLELETGAFEDDYRCDRNLSLGINLASLTKIVKCAGNDDQVTLRATDDGDVVNLSFQDPKTDRIGEYELKLMDIDQEQLGIPTTEYDAEISMPSHEFRRIINDLSGIGESVKIEATKENVKFFSDGDIGKASVTLKPTGGSAISNGRKPSAKIAPKKKKNIARDDDEEMEDEEDVKPTIKKEAAPIAVSGDEDDEEVSKPKKKGKKVVQSDSDGEDGGAGEDDEEQEQPEESEEEEETSKKRKRAGKETKKGKPSKDDGSNNSVTITLNQSVSLFFTTKYLANFSKAATLSNQVQLKMSNEIPLLVEFGFEGGKISYYLAPKISDDDT</sequence>
<evidence type="ECO:0000259" key="6">
    <source>
        <dbReference type="Pfam" id="PF00705"/>
    </source>
</evidence>
<comment type="caution">
    <text evidence="8">The sequence shown here is derived from an EMBL/GenBank/DDBJ whole genome shotgun (WGS) entry which is preliminary data.</text>
</comment>
<dbReference type="GO" id="GO:0043626">
    <property type="term" value="C:PCNA complex"/>
    <property type="evidence" value="ECO:0007669"/>
    <property type="project" value="TreeGrafter"/>
</dbReference>
<evidence type="ECO:0000256" key="4">
    <source>
        <dbReference type="RuleBase" id="RU003671"/>
    </source>
</evidence>
<dbReference type="Proteomes" id="UP000009131">
    <property type="component" value="Unassembled WGS sequence"/>
</dbReference>
<dbReference type="InParanoid" id="G7DS03"/>
<reference evidence="8 9" key="1">
    <citation type="journal article" date="2011" name="J. Gen. Appl. Microbiol.">
        <title>Draft genome sequencing of the enigmatic basidiomycete Mixia osmundae.</title>
        <authorList>
            <person name="Nishida H."/>
            <person name="Nagatsuka Y."/>
            <person name="Sugiyama J."/>
        </authorList>
    </citation>
    <scope>NUCLEOTIDE SEQUENCE [LARGE SCALE GENOMIC DNA]</scope>
    <source>
        <strain evidence="9">CBS 9802 / IAM 14324 / JCM 22182 / KY 12970</strain>
    </source>
</reference>
<feature type="compositionally biased region" description="Acidic residues" evidence="5">
    <location>
        <begin position="260"/>
        <end position="285"/>
    </location>
</feature>
<dbReference type="InterPro" id="IPR046938">
    <property type="entry name" value="DNA_clamp_sf"/>
</dbReference>
<feature type="region of interest" description="Disordered" evidence="5">
    <location>
        <begin position="181"/>
        <end position="312"/>
    </location>
</feature>